<keyword evidence="2 5" id="KW-0812">Transmembrane</keyword>
<keyword evidence="3 5" id="KW-1133">Transmembrane helix</keyword>
<evidence type="ECO:0000256" key="3">
    <source>
        <dbReference type="ARBA" id="ARBA00022989"/>
    </source>
</evidence>
<protein>
    <submittedName>
        <fullName evidence="6">S-isoprenylcysteine methyltransferase-like protein</fullName>
    </submittedName>
</protein>
<accession>A0A0B5DXB0</accession>
<dbReference type="Gene3D" id="1.20.120.1630">
    <property type="match status" value="1"/>
</dbReference>
<dbReference type="HOGENOM" id="CLU_065200_7_0_5"/>
<dbReference type="GO" id="GO:0008168">
    <property type="term" value="F:methyltransferase activity"/>
    <property type="evidence" value="ECO:0007669"/>
    <property type="project" value="UniProtKB-KW"/>
</dbReference>
<evidence type="ECO:0000256" key="4">
    <source>
        <dbReference type="ARBA" id="ARBA00023136"/>
    </source>
</evidence>
<evidence type="ECO:0000256" key="1">
    <source>
        <dbReference type="ARBA" id="ARBA00004127"/>
    </source>
</evidence>
<evidence type="ECO:0000256" key="2">
    <source>
        <dbReference type="ARBA" id="ARBA00022692"/>
    </source>
</evidence>
<comment type="subcellular location">
    <subcellularLocation>
        <location evidence="1">Endomembrane system</location>
        <topology evidence="1">Multi-pass membrane protein</topology>
    </subcellularLocation>
</comment>
<dbReference type="InterPro" id="IPR052527">
    <property type="entry name" value="Metal_cation-efflux_comp"/>
</dbReference>
<sequence>MPSAMGWAAFAALSFYLILFALGTMRLASSEQRVWLFATAQGRERLAAFGFRAAFVLAFLGPLLWMALPLLHKTDPLWSETGLPLLGAAGASLAWLGTGLALLAQSGMGASWRVGVQSGQAGALVTTGLFGLSRNPTFLGQAMVLAGMALAVPCLPTLVAPVLMVWSASIQIRSEESVLLATHGESYARYMARVPRWIGFVKGQRT</sequence>
<feature type="transmembrane region" description="Helical" evidence="5">
    <location>
        <begin position="142"/>
        <end position="166"/>
    </location>
</feature>
<dbReference type="GO" id="GO:0012505">
    <property type="term" value="C:endomembrane system"/>
    <property type="evidence" value="ECO:0007669"/>
    <property type="project" value="UniProtKB-SubCell"/>
</dbReference>
<keyword evidence="6" id="KW-0489">Methyltransferase</keyword>
<dbReference type="RefSeq" id="WP_043868750.1">
    <property type="nucleotide sequence ID" value="NZ_CP004393.1"/>
</dbReference>
<keyword evidence="6" id="KW-0808">Transferase</keyword>
<dbReference type="Proteomes" id="UP000031521">
    <property type="component" value="Chromosome"/>
</dbReference>
<dbReference type="PANTHER" id="PTHR43847:SF1">
    <property type="entry name" value="BLL3993 PROTEIN"/>
    <property type="match status" value="1"/>
</dbReference>
<keyword evidence="4 5" id="KW-0472">Membrane</keyword>
<proteinExistence type="predicted"/>
<gene>
    <name evidence="6" type="ORF">P73_1005</name>
</gene>
<dbReference type="STRING" id="1208324.P73_1005"/>
<evidence type="ECO:0000313" key="7">
    <source>
        <dbReference type="Proteomes" id="UP000031521"/>
    </source>
</evidence>
<feature type="transmembrane region" description="Helical" evidence="5">
    <location>
        <begin position="46"/>
        <end position="71"/>
    </location>
</feature>
<dbReference type="Pfam" id="PF04191">
    <property type="entry name" value="PEMT"/>
    <property type="match status" value="1"/>
</dbReference>
<name>A0A0B5DXB0_9RHOB</name>
<feature type="transmembrane region" description="Helical" evidence="5">
    <location>
        <begin position="83"/>
        <end position="104"/>
    </location>
</feature>
<dbReference type="KEGG" id="cid:P73_1005"/>
<dbReference type="PANTHER" id="PTHR43847">
    <property type="entry name" value="BLL3993 PROTEIN"/>
    <property type="match status" value="1"/>
</dbReference>
<dbReference type="AlphaFoldDB" id="A0A0B5DXB0"/>
<evidence type="ECO:0000313" key="6">
    <source>
        <dbReference type="EMBL" id="AJE45720.1"/>
    </source>
</evidence>
<evidence type="ECO:0000256" key="5">
    <source>
        <dbReference type="SAM" id="Phobius"/>
    </source>
</evidence>
<reference evidence="6 7" key="1">
    <citation type="journal article" date="2014" name="Int. J. Syst. Evol. Microbiol.">
        <title>Celeribacter indicus sp. nov., a polycyclic aromatic hydrocarbon-degrading bacterium from deep-sea sediment and reclassification of Huaishuia halophila as Celeribacter halophilus comb. nov.</title>
        <authorList>
            <person name="Lai Q."/>
            <person name="Cao J."/>
            <person name="Yuan J."/>
            <person name="Li F."/>
            <person name="Shao Z."/>
        </authorList>
    </citation>
    <scope>NUCLEOTIDE SEQUENCE [LARGE SCALE GENOMIC DNA]</scope>
    <source>
        <strain evidence="6">P73</strain>
    </source>
</reference>
<organism evidence="6 7">
    <name type="scientific">Celeribacter indicus</name>
    <dbReference type="NCBI Taxonomy" id="1208324"/>
    <lineage>
        <taxon>Bacteria</taxon>
        <taxon>Pseudomonadati</taxon>
        <taxon>Pseudomonadota</taxon>
        <taxon>Alphaproteobacteria</taxon>
        <taxon>Rhodobacterales</taxon>
        <taxon>Roseobacteraceae</taxon>
        <taxon>Celeribacter</taxon>
    </lineage>
</organism>
<dbReference type="GO" id="GO:0032259">
    <property type="term" value="P:methylation"/>
    <property type="evidence" value="ECO:0007669"/>
    <property type="project" value="UniProtKB-KW"/>
</dbReference>
<dbReference type="EMBL" id="CP004393">
    <property type="protein sequence ID" value="AJE45720.1"/>
    <property type="molecule type" value="Genomic_DNA"/>
</dbReference>
<keyword evidence="7" id="KW-1185">Reference proteome</keyword>
<dbReference type="InterPro" id="IPR007318">
    <property type="entry name" value="Phopholipid_MeTrfase"/>
</dbReference>